<feature type="region of interest" description="Disordered" evidence="7">
    <location>
        <begin position="1"/>
        <end position="23"/>
    </location>
</feature>
<dbReference type="Proteomes" id="UP000515145">
    <property type="component" value="Chromosome 6"/>
</dbReference>
<name>A0A6P7I5F0_9TELE</name>
<comment type="caution">
    <text evidence="6">Lacks conserved residue(s) required for the propagation of feature annotation.</text>
</comment>
<feature type="binding site" evidence="6">
    <location>
        <position position="74"/>
    </location>
    <ligand>
        <name>S-adenosyl-L-methionine</name>
        <dbReference type="ChEBI" id="CHEBI:59789"/>
    </ligand>
</feature>
<dbReference type="InterPro" id="IPR007177">
    <property type="entry name" value="Tsr3_C"/>
</dbReference>
<evidence type="ECO:0000256" key="7">
    <source>
        <dbReference type="SAM" id="MobiDB-lite"/>
    </source>
</evidence>
<evidence type="ECO:0000259" key="9">
    <source>
        <dbReference type="Pfam" id="PF04068"/>
    </source>
</evidence>
<comment type="subcellular location">
    <subcellularLocation>
        <location evidence="6">Cytoplasm</location>
    </subcellularLocation>
</comment>
<dbReference type="PANTHER" id="PTHR20426:SF0">
    <property type="entry name" value="18S RRNA AMINOCARBOXYPROPYLTRANSFERASE"/>
    <property type="match status" value="1"/>
</dbReference>
<keyword evidence="5 6" id="KW-0949">S-adenosyl-L-methionine</keyword>
<keyword evidence="2 6" id="KW-0690">Ribosome biogenesis</keyword>
<dbReference type="CTD" id="115939"/>
<dbReference type="RefSeq" id="XP_028263270.1">
    <property type="nucleotide sequence ID" value="XM_028407469.1"/>
</dbReference>
<dbReference type="PANTHER" id="PTHR20426">
    <property type="entry name" value="RIBOSOME BIOGENESIS PROTEIN TSR3 HOMOLOG"/>
    <property type="match status" value="1"/>
</dbReference>
<feature type="binding site" evidence="6">
    <location>
        <position position="122"/>
    </location>
    <ligand>
        <name>S-adenosyl-L-methionine</name>
        <dbReference type="ChEBI" id="CHEBI:59789"/>
    </ligand>
</feature>
<evidence type="ECO:0000256" key="4">
    <source>
        <dbReference type="ARBA" id="ARBA00022679"/>
    </source>
</evidence>
<reference evidence="11" key="1">
    <citation type="submission" date="2025-08" db="UniProtKB">
        <authorList>
            <consortium name="RefSeq"/>
        </authorList>
    </citation>
    <scope>IDENTIFICATION</scope>
</reference>
<sequence>MGRKKQGKFARADNKGKDKRHKIKGKSLEAFTEEMHTAFEASLQIEEGAEASQVKLPCPLAMWELGHCDPKRCTGRKLVRKGFVRNLRLNQRFNGLILSPMGTKYVTPADREIVAQNGLAVIDCSWAKLDETPFSKMVGSHPRLLPYLVAANPVNYGKPCKLSCVEAFAATFCIVGFKELAVLLLKKFKWGTVFLDLNQTLLERYAACQSEEELLSVEKDFLTAKPEEEEFDPFDVNSGVECMNLNRRPCEPEDDTSEDSDTCEEDEEAESSEEERTVTDQHDEEED</sequence>
<evidence type="ECO:0000256" key="1">
    <source>
        <dbReference type="ARBA" id="ARBA00022490"/>
    </source>
</evidence>
<dbReference type="AlphaFoldDB" id="A0A6P7I5F0"/>
<dbReference type="NCBIfam" id="NF002621">
    <property type="entry name" value="PRK02287.1"/>
    <property type="match status" value="1"/>
</dbReference>
<feature type="domain" description="16S/18S rRNA aminocarboxypropyltransferase Tsr3 C-terminal" evidence="8">
    <location>
        <begin position="96"/>
        <end position="222"/>
    </location>
</feature>
<feature type="binding site" evidence="6">
    <location>
        <position position="145"/>
    </location>
    <ligand>
        <name>S-adenosyl-L-methionine</name>
        <dbReference type="ChEBI" id="CHEBI:59789"/>
    </ligand>
</feature>
<accession>A0A6P7I5F0</accession>
<dbReference type="Pfam" id="PF04068">
    <property type="entry name" value="Fer4_RLI"/>
    <property type="match status" value="1"/>
</dbReference>
<protein>
    <recommendedName>
        <fullName evidence="6">18S rRNA aminocarboxypropyltransferase</fullName>
        <ecNumber evidence="6">2.5.1.157</ecNumber>
    </recommendedName>
</protein>
<dbReference type="GO" id="GO:0030490">
    <property type="term" value="P:maturation of SSU-rRNA"/>
    <property type="evidence" value="ECO:0007669"/>
    <property type="project" value="TreeGrafter"/>
</dbReference>
<evidence type="ECO:0000259" key="8">
    <source>
        <dbReference type="Pfam" id="PF04034"/>
    </source>
</evidence>
<feature type="region of interest" description="Disordered" evidence="7">
    <location>
        <begin position="245"/>
        <end position="287"/>
    </location>
</feature>
<comment type="catalytic activity">
    <reaction evidence="6">
        <text>N(1)-methylpseudouridine(1248) in human 18S rRNA + S-adenosyl-L-methionine = N(1)-methyl-N(3)-[(3S)-3-amino-3-carboxypropyl]pseudouridine(1248) in human 18S rRNA + S-methyl-5'-thioadenosine + H(+)</text>
        <dbReference type="Rhea" id="RHEA:63292"/>
        <dbReference type="Rhea" id="RHEA-COMP:11639"/>
        <dbReference type="Rhea" id="RHEA-COMP:16308"/>
        <dbReference type="ChEBI" id="CHEBI:15378"/>
        <dbReference type="ChEBI" id="CHEBI:17509"/>
        <dbReference type="ChEBI" id="CHEBI:59789"/>
        <dbReference type="ChEBI" id="CHEBI:74890"/>
        <dbReference type="ChEBI" id="CHEBI:146234"/>
    </reaction>
</comment>
<feature type="compositionally biased region" description="Acidic residues" evidence="7">
    <location>
        <begin position="252"/>
        <end position="273"/>
    </location>
</feature>
<evidence type="ECO:0000256" key="5">
    <source>
        <dbReference type="ARBA" id="ARBA00022691"/>
    </source>
</evidence>
<dbReference type="HAMAP" id="MF_01116">
    <property type="entry name" value="TSR3"/>
    <property type="match status" value="1"/>
</dbReference>
<dbReference type="GO" id="GO:0000455">
    <property type="term" value="P:enzyme-directed rRNA pseudouridine synthesis"/>
    <property type="evidence" value="ECO:0007669"/>
    <property type="project" value="UniProtKB-UniRule"/>
</dbReference>
<keyword evidence="4 6" id="KW-0808">Transferase</keyword>
<dbReference type="GO" id="GO:0005737">
    <property type="term" value="C:cytoplasm"/>
    <property type="evidence" value="ECO:0007669"/>
    <property type="project" value="UniProtKB-SubCell"/>
</dbReference>
<keyword evidence="10" id="KW-1185">Reference proteome</keyword>
<dbReference type="InParanoid" id="A0A6P7I5F0"/>
<organism evidence="10 11">
    <name type="scientific">Parambassis ranga</name>
    <name type="common">Indian glassy fish</name>
    <dbReference type="NCBI Taxonomy" id="210632"/>
    <lineage>
        <taxon>Eukaryota</taxon>
        <taxon>Metazoa</taxon>
        <taxon>Chordata</taxon>
        <taxon>Craniata</taxon>
        <taxon>Vertebrata</taxon>
        <taxon>Euteleostomi</taxon>
        <taxon>Actinopterygii</taxon>
        <taxon>Neopterygii</taxon>
        <taxon>Teleostei</taxon>
        <taxon>Neoteleostei</taxon>
        <taxon>Acanthomorphata</taxon>
        <taxon>Ovalentaria</taxon>
        <taxon>Ambassidae</taxon>
        <taxon>Parambassis</taxon>
    </lineage>
</organism>
<keyword evidence="1 6" id="KW-0963">Cytoplasm</keyword>
<dbReference type="GeneID" id="114437074"/>
<dbReference type="GO" id="GO:0106388">
    <property type="term" value="F:rRNA small subunit aminocarboxypropyltransferase activity"/>
    <property type="evidence" value="ECO:0007669"/>
    <property type="project" value="UniProtKB-EC"/>
</dbReference>
<evidence type="ECO:0000256" key="3">
    <source>
        <dbReference type="ARBA" id="ARBA00022552"/>
    </source>
</evidence>
<keyword evidence="3 6" id="KW-0698">rRNA processing</keyword>
<dbReference type="EC" id="2.5.1.157" evidence="6"/>
<evidence type="ECO:0000313" key="11">
    <source>
        <dbReference type="RefSeq" id="XP_028263270.1"/>
    </source>
</evidence>
<comment type="catalytic activity">
    <reaction evidence="6">
        <text>an N(1)-methylpseudouridine in rRNA + S-adenosyl-L-methionine = N(1)-methyl-N(3)-[(3S)-3-amino-3-carboxypropyl]pseudouridine in rRNA + S-methyl-5'-thioadenosine + H(+)</text>
        <dbReference type="Rhea" id="RHEA:63296"/>
        <dbReference type="Rhea" id="RHEA-COMP:11634"/>
        <dbReference type="Rhea" id="RHEA-COMP:16310"/>
        <dbReference type="ChEBI" id="CHEBI:15378"/>
        <dbReference type="ChEBI" id="CHEBI:17509"/>
        <dbReference type="ChEBI" id="CHEBI:59789"/>
        <dbReference type="ChEBI" id="CHEBI:74890"/>
        <dbReference type="ChEBI" id="CHEBI:146234"/>
        <dbReference type="EC" id="2.5.1.157"/>
    </reaction>
</comment>
<dbReference type="InterPro" id="IPR022968">
    <property type="entry name" value="Tsr3-like"/>
</dbReference>
<comment type="function">
    <text evidence="6">Aminocarboxypropyltransferase that catalyzes the aminocarboxypropyl transfer on pseudouridine at position 1248 (Psi1248) in 18S rRNA. It constitutes the last step in biosynthesis of the hypermodified N1-methyl-N3-(3-amino-3-carboxypropyl) pseudouridine (m1acp3-Psi) conserved in eukaryotic 18S rRNA.</text>
</comment>
<dbReference type="Pfam" id="PF04034">
    <property type="entry name" value="Ribo_biogen_C"/>
    <property type="match status" value="1"/>
</dbReference>
<evidence type="ECO:0000256" key="6">
    <source>
        <dbReference type="HAMAP-Rule" id="MF_03146"/>
    </source>
</evidence>
<dbReference type="OrthoDB" id="10262062at2759"/>
<proteinExistence type="inferred from homology"/>
<feature type="domain" description="RNase L inhibitor RLI-like possible metal-binding" evidence="9">
    <location>
        <begin position="59"/>
        <end position="92"/>
    </location>
</feature>
<dbReference type="GO" id="GO:1904047">
    <property type="term" value="F:S-adenosyl-L-methionine binding"/>
    <property type="evidence" value="ECO:0007669"/>
    <property type="project" value="UniProtKB-UniRule"/>
</dbReference>
<evidence type="ECO:0000256" key="2">
    <source>
        <dbReference type="ARBA" id="ARBA00022517"/>
    </source>
</evidence>
<comment type="similarity">
    <text evidence="6">Belongs to the TDD superfamily. TSR3 family.</text>
</comment>
<dbReference type="InterPro" id="IPR007209">
    <property type="entry name" value="RNaseL-inhib-like_metal-bd_dom"/>
</dbReference>
<gene>
    <name evidence="11" type="primary">tsr3</name>
</gene>
<evidence type="ECO:0000313" key="10">
    <source>
        <dbReference type="Proteomes" id="UP000515145"/>
    </source>
</evidence>